<feature type="transmembrane region" description="Helical" evidence="2">
    <location>
        <begin position="61"/>
        <end position="80"/>
    </location>
</feature>
<feature type="transmembrane region" description="Helical" evidence="2">
    <location>
        <begin position="86"/>
        <end position="106"/>
    </location>
</feature>
<proteinExistence type="predicted"/>
<name>W6K1Q2_9MICO</name>
<protein>
    <submittedName>
        <fullName evidence="3">Uncharacterized protein</fullName>
    </submittedName>
</protein>
<reference evidence="3 4" key="1">
    <citation type="journal article" date="2013" name="ISME J.">
        <title>A metabolic model for members of the genus Tetrasphaera involved in enhanced biological phosphorus removal.</title>
        <authorList>
            <person name="Kristiansen R."/>
            <person name="Nguyen H.T.T."/>
            <person name="Saunders A.M."/>
            <person name="Nielsen J.L."/>
            <person name="Wimmer R."/>
            <person name="Le V.Q."/>
            <person name="McIlroy S.J."/>
            <person name="Petrovski S."/>
            <person name="Seviour R.J."/>
            <person name="Calteau A."/>
            <person name="Nielsen K.L."/>
            <person name="Nielsen P.H."/>
        </authorList>
    </citation>
    <scope>NUCLEOTIDE SEQUENCE [LARGE SCALE GENOMIC DNA]</scope>
    <source>
        <strain evidence="3 4">Ben110</strain>
    </source>
</reference>
<organism evidence="3 4">
    <name type="scientific">Nostocoides australiense Ben110</name>
    <dbReference type="NCBI Taxonomy" id="1193182"/>
    <lineage>
        <taxon>Bacteria</taxon>
        <taxon>Bacillati</taxon>
        <taxon>Actinomycetota</taxon>
        <taxon>Actinomycetes</taxon>
        <taxon>Micrococcales</taxon>
        <taxon>Intrasporangiaceae</taxon>
        <taxon>Nostocoides</taxon>
    </lineage>
</organism>
<evidence type="ECO:0000256" key="2">
    <source>
        <dbReference type="SAM" id="Phobius"/>
    </source>
</evidence>
<evidence type="ECO:0000313" key="3">
    <source>
        <dbReference type="EMBL" id="CCH74991.1"/>
    </source>
</evidence>
<feature type="region of interest" description="Disordered" evidence="1">
    <location>
        <begin position="172"/>
        <end position="197"/>
    </location>
</feature>
<sequence>MRECYRRTARRARRTTRPARGGRPTPRRCVRPGIVRTRLGVTTQGSTRWLASAAATAASTYALDAIATACGIAAVASGALDGLGTSVVVGLLGLSYVGWLAGLVPAMRANVALLDRTGLSTHVVSQAAYEMARRRSGSDRKTRIAAACGYVATEAAKEMPYLVGAFGARLRRRRRRGRDRPGRAPAGKPCPSAGVARCRARRPRLAALRPAYPPVLRVGRALPDRHPASRVPYEGAGARGGVGTGFDIGGGVRAERPAGARVCRHRAGLGYPAAVRPVRWPIRRVSRRRPVEPARTS</sequence>
<gene>
    <name evidence="3" type="ORF">BN11_50012</name>
</gene>
<dbReference type="Proteomes" id="UP000035763">
    <property type="component" value="Unassembled WGS sequence"/>
</dbReference>
<accession>W6K1Q2</accession>
<keyword evidence="2" id="KW-0812">Transmembrane</keyword>
<comment type="caution">
    <text evidence="3">The sequence shown here is derived from an EMBL/GenBank/DDBJ whole genome shotgun (WGS) entry which is preliminary data.</text>
</comment>
<feature type="compositionally biased region" description="Basic residues" evidence="1">
    <location>
        <begin position="7"/>
        <end position="17"/>
    </location>
</feature>
<keyword evidence="4" id="KW-1185">Reference proteome</keyword>
<keyword evidence="2" id="KW-1133">Transmembrane helix</keyword>
<keyword evidence="2" id="KW-0472">Membrane</keyword>
<dbReference type="STRING" id="1193182.BN11_50012"/>
<feature type="region of interest" description="Disordered" evidence="1">
    <location>
        <begin position="1"/>
        <end position="27"/>
    </location>
</feature>
<dbReference type="EMBL" id="CAJA01000445">
    <property type="protein sequence ID" value="CCH74991.1"/>
    <property type="molecule type" value="Genomic_DNA"/>
</dbReference>
<dbReference type="AlphaFoldDB" id="W6K1Q2"/>
<evidence type="ECO:0000313" key="4">
    <source>
        <dbReference type="Proteomes" id="UP000035763"/>
    </source>
</evidence>
<evidence type="ECO:0000256" key="1">
    <source>
        <dbReference type="SAM" id="MobiDB-lite"/>
    </source>
</evidence>